<feature type="compositionally biased region" description="Basic and acidic residues" evidence="1">
    <location>
        <begin position="452"/>
        <end position="467"/>
    </location>
</feature>
<feature type="compositionally biased region" description="Basic and acidic residues" evidence="1">
    <location>
        <begin position="372"/>
        <end position="443"/>
    </location>
</feature>
<evidence type="ECO:0000256" key="2">
    <source>
        <dbReference type="SAM" id="Phobius"/>
    </source>
</evidence>
<dbReference type="Proteomes" id="UP000025227">
    <property type="component" value="Unplaced"/>
</dbReference>
<evidence type="ECO:0000313" key="3">
    <source>
        <dbReference type="Proteomes" id="UP000025227"/>
    </source>
</evidence>
<dbReference type="WBParaSite" id="HCON_00077990-00001">
    <property type="protein sequence ID" value="HCON_00077990-00001"/>
    <property type="gene ID" value="HCON_00077990"/>
</dbReference>
<keyword evidence="2" id="KW-0472">Membrane</keyword>
<proteinExistence type="predicted"/>
<dbReference type="AlphaFoldDB" id="A0A7I4YBN7"/>
<keyword evidence="3" id="KW-1185">Reference proteome</keyword>
<evidence type="ECO:0000313" key="4">
    <source>
        <dbReference type="WBParaSite" id="HCON_00077990-00001"/>
    </source>
</evidence>
<protein>
    <submittedName>
        <fullName evidence="4">Uncharacterized protein</fullName>
    </submittedName>
</protein>
<keyword evidence="2" id="KW-0812">Transmembrane</keyword>
<feature type="transmembrane region" description="Helical" evidence="2">
    <location>
        <begin position="291"/>
        <end position="312"/>
    </location>
</feature>
<reference evidence="4" key="1">
    <citation type="submission" date="2020-12" db="UniProtKB">
        <authorList>
            <consortium name="WormBaseParasite"/>
        </authorList>
    </citation>
    <scope>IDENTIFICATION</scope>
    <source>
        <strain evidence="4">MHco3</strain>
    </source>
</reference>
<name>A0A7I4YBN7_HAECO</name>
<organism evidence="3 4">
    <name type="scientific">Haemonchus contortus</name>
    <name type="common">Barber pole worm</name>
    <dbReference type="NCBI Taxonomy" id="6289"/>
    <lineage>
        <taxon>Eukaryota</taxon>
        <taxon>Metazoa</taxon>
        <taxon>Ecdysozoa</taxon>
        <taxon>Nematoda</taxon>
        <taxon>Chromadorea</taxon>
        <taxon>Rhabditida</taxon>
        <taxon>Rhabditina</taxon>
        <taxon>Rhabditomorpha</taxon>
        <taxon>Strongyloidea</taxon>
        <taxon>Trichostrongylidae</taxon>
        <taxon>Haemonchus</taxon>
    </lineage>
</organism>
<dbReference type="OrthoDB" id="10599544at2759"/>
<sequence>MLLLQRSVIEDILWCCILAIHTASVESIFCYSSLEGDVYHEEARWCRAVVNFIQEGGNYTVTHYTFLTDVEEINGLGPDKDPESIQYVPKCSILDYEDYHPSNEEDLSQLEEGMVICSCNTSIICATKPETYEVYRGTNLTFEEEKGIELIVQWLRSGLLPNNATEALERFMATTIQDAATTTTTTTYTTTTATMTTTTATTSMIATPTSETLASTTTLSSIDDISPFITTTTPSETEATSASESVATSTVSVAPDIDDSTTETTTIPYPIMEKEVGKSHDTGSSFLSDGLPVIIVAVVCLVLLASAIALVVRKRKLDEKADVERRTRRRRQPRSKDGQSKYASVQGPVDITKGMDSAEKALGSKEPGAKGSIEKSKESVGFKGFESKEKSPDSKEGAASKEGEAKEKSAKSKEGAASKEGEAKEKPAKSKEGAASKEGEAKGKATSTEGTGSKESDSKEKKKGSKD</sequence>
<feature type="region of interest" description="Disordered" evidence="1">
    <location>
        <begin position="320"/>
        <end position="467"/>
    </location>
</feature>
<accession>A0A7I4YBN7</accession>
<evidence type="ECO:0000256" key="1">
    <source>
        <dbReference type="SAM" id="MobiDB-lite"/>
    </source>
</evidence>
<keyword evidence="2" id="KW-1133">Transmembrane helix</keyword>